<feature type="chain" id="PRO_5045603752" evidence="1">
    <location>
        <begin position="24"/>
        <end position="283"/>
    </location>
</feature>
<dbReference type="RefSeq" id="WP_269425207.1">
    <property type="nucleotide sequence ID" value="NZ_JAPWGY010000017.1"/>
</dbReference>
<keyword evidence="3" id="KW-1185">Reference proteome</keyword>
<dbReference type="Proteomes" id="UP001069802">
    <property type="component" value="Unassembled WGS sequence"/>
</dbReference>
<dbReference type="Gene3D" id="2.60.40.2500">
    <property type="match status" value="1"/>
</dbReference>
<comment type="caution">
    <text evidence="2">The sequence shown here is derived from an EMBL/GenBank/DDBJ whole genome shotgun (WGS) entry which is preliminary data.</text>
</comment>
<gene>
    <name evidence="2" type="ORF">O4H49_20035</name>
</gene>
<accession>A0ABT4LPL9</accession>
<feature type="signal peptide" evidence="1">
    <location>
        <begin position="1"/>
        <end position="23"/>
    </location>
</feature>
<name>A0ABT4LPL9_9PROT</name>
<proteinExistence type="predicted"/>
<evidence type="ECO:0000313" key="2">
    <source>
        <dbReference type="EMBL" id="MCZ4283085.1"/>
    </source>
</evidence>
<sequence length="283" mass="31658">MKYSIVTVLTGGLIALAAVPGQAQEAAQCKTLLVQQGERHEIVSHGSVGTRIRFPANIETAISSLPDTAWNFENKGPNLWLRPKFDGDLAKETSQIGATVVLETGEEYDFIINTTPDTDISCYFVVDEQTALANLRLEKERREVASLRYGLNERMRELDEREAYMQDEYAISLAEAKRQIESQANDAIEAFKYQVNTAYTWNPVEGQPSHTKISSVYDDGTFTYIRVSGIGFGLPIITARSGEKDYTVQYRFNDLTGVFQLNGLFDRLHVKIDESAIEIGRNG</sequence>
<reference evidence="2" key="1">
    <citation type="submission" date="2022-12" db="EMBL/GenBank/DDBJ databases">
        <title>Bacterial isolates from different developmental stages of Nematostella vectensis.</title>
        <authorList>
            <person name="Fraune S."/>
        </authorList>
    </citation>
    <scope>NUCLEOTIDE SEQUENCE</scope>
    <source>
        <strain evidence="2">G21630-S1</strain>
    </source>
</reference>
<organism evidence="2 3">
    <name type="scientific">Kiloniella laminariae</name>
    <dbReference type="NCBI Taxonomy" id="454162"/>
    <lineage>
        <taxon>Bacteria</taxon>
        <taxon>Pseudomonadati</taxon>
        <taxon>Pseudomonadota</taxon>
        <taxon>Alphaproteobacteria</taxon>
        <taxon>Rhodospirillales</taxon>
        <taxon>Kiloniellaceae</taxon>
        <taxon>Kiloniella</taxon>
    </lineage>
</organism>
<evidence type="ECO:0000313" key="3">
    <source>
        <dbReference type="Proteomes" id="UP001069802"/>
    </source>
</evidence>
<evidence type="ECO:0000256" key="1">
    <source>
        <dbReference type="SAM" id="SignalP"/>
    </source>
</evidence>
<keyword evidence="1" id="KW-0732">Signal</keyword>
<dbReference type="EMBL" id="JAPWGY010000017">
    <property type="protein sequence ID" value="MCZ4283085.1"/>
    <property type="molecule type" value="Genomic_DNA"/>
</dbReference>
<dbReference type="InterPro" id="IPR038161">
    <property type="entry name" value="VirB9/CagX/TrbG_C_sf"/>
</dbReference>
<protein>
    <submittedName>
        <fullName evidence="2">TrbG/VirB9 family P-type conjugative transfer protein</fullName>
    </submittedName>
</protein>